<dbReference type="Pfam" id="PF03446">
    <property type="entry name" value="NAD_binding_2"/>
    <property type="match status" value="1"/>
</dbReference>
<dbReference type="SUPFAM" id="SSF51735">
    <property type="entry name" value="NAD(P)-binding Rossmann-fold domains"/>
    <property type="match status" value="1"/>
</dbReference>
<dbReference type="InterPro" id="IPR029032">
    <property type="entry name" value="AhpD-like"/>
</dbReference>
<dbReference type="PANTHER" id="PTHR22981:SF7">
    <property type="entry name" value="3-HYDROXYISOBUTYRATE DEHYDROGENASE, MITOCHONDRIAL"/>
    <property type="match status" value="1"/>
</dbReference>
<evidence type="ECO:0000313" key="7">
    <source>
        <dbReference type="Proteomes" id="UP000005038"/>
    </source>
</evidence>
<dbReference type="SUPFAM" id="SSF69118">
    <property type="entry name" value="AhpD-like"/>
    <property type="match status" value="1"/>
</dbReference>
<evidence type="ECO:0000259" key="5">
    <source>
        <dbReference type="Pfam" id="PF14833"/>
    </source>
</evidence>
<dbReference type="Gene3D" id="1.10.1040.10">
    <property type="entry name" value="N-(1-d-carboxylethyl)-l-norvaline Dehydrogenase, domain 2"/>
    <property type="match status" value="1"/>
</dbReference>
<dbReference type="Pfam" id="PF02627">
    <property type="entry name" value="CMD"/>
    <property type="match status" value="2"/>
</dbReference>
<dbReference type="PANTHER" id="PTHR22981">
    <property type="entry name" value="3-HYDROXYISOBUTYRATE DEHYDROGENASE-RELATED"/>
    <property type="match status" value="1"/>
</dbReference>
<gene>
    <name evidence="6" type="ORF">GOOTI_073_00030</name>
</gene>
<feature type="domain" description="6-phosphogluconate dehydrogenase NADP-binding" evidence="4">
    <location>
        <begin position="8"/>
        <end position="160"/>
    </location>
</feature>
<keyword evidence="2" id="KW-0520">NAD</keyword>
<keyword evidence="1" id="KW-0560">Oxidoreductase</keyword>
<dbReference type="OrthoDB" id="3824300at2"/>
<dbReference type="Pfam" id="PF14833">
    <property type="entry name" value="NAD_binding_11"/>
    <property type="match status" value="1"/>
</dbReference>
<dbReference type="GO" id="GO:0051287">
    <property type="term" value="F:NAD binding"/>
    <property type="evidence" value="ECO:0007669"/>
    <property type="project" value="InterPro"/>
</dbReference>
<feature type="domain" description="Carboxymuconolactone decarboxylase-like" evidence="3">
    <location>
        <begin position="463"/>
        <end position="545"/>
    </location>
</feature>
<dbReference type="InterPro" id="IPR006115">
    <property type="entry name" value="6PGDH_NADP-bd"/>
</dbReference>
<reference evidence="6" key="1">
    <citation type="submission" date="2012-02" db="EMBL/GenBank/DDBJ databases">
        <title>Whole genome shotgun sequence of Gordonia otitidis NBRC 100426.</title>
        <authorList>
            <person name="Yoshida I."/>
            <person name="Hosoyama A."/>
            <person name="Tsuchikane K."/>
            <person name="Katsumata H."/>
            <person name="Yamazaki S."/>
            <person name="Fujita N."/>
        </authorList>
    </citation>
    <scope>NUCLEOTIDE SEQUENCE [LARGE SCALE GENOMIC DNA]</scope>
    <source>
        <strain evidence="6">NBRC 100426</strain>
    </source>
</reference>
<comment type="caution">
    <text evidence="6">The sequence shown here is derived from an EMBL/GenBank/DDBJ whole genome shotgun (WGS) entry which is preliminary data.</text>
</comment>
<dbReference type="InterPro" id="IPR029154">
    <property type="entry name" value="HIBADH-like_NADP-bd"/>
</dbReference>
<evidence type="ECO:0000259" key="4">
    <source>
        <dbReference type="Pfam" id="PF03446"/>
    </source>
</evidence>
<dbReference type="InterPro" id="IPR002204">
    <property type="entry name" value="3-OH-isobutyrate_DH-rel_CS"/>
</dbReference>
<feature type="domain" description="3-hydroxyisobutyrate dehydrogenase-like NAD-binding" evidence="5">
    <location>
        <begin position="168"/>
        <end position="288"/>
    </location>
</feature>
<keyword evidence="7" id="KW-1185">Reference proteome</keyword>
<dbReference type="GO" id="GO:0016054">
    <property type="term" value="P:organic acid catabolic process"/>
    <property type="evidence" value="ECO:0007669"/>
    <property type="project" value="UniProtKB-ARBA"/>
</dbReference>
<dbReference type="InterPro" id="IPR036291">
    <property type="entry name" value="NAD(P)-bd_dom_sf"/>
</dbReference>
<dbReference type="AlphaFoldDB" id="H5TJC9"/>
<dbReference type="InterPro" id="IPR013328">
    <property type="entry name" value="6PGD_dom2"/>
</dbReference>
<dbReference type="InterPro" id="IPR003779">
    <property type="entry name" value="CMD-like"/>
</dbReference>
<dbReference type="STRING" id="1108044.GOOTI_073_00030"/>
<dbReference type="EMBL" id="BAFB01000073">
    <property type="protein sequence ID" value="GAB33587.1"/>
    <property type="molecule type" value="Genomic_DNA"/>
</dbReference>
<dbReference type="Proteomes" id="UP000005038">
    <property type="component" value="Unassembled WGS sequence"/>
</dbReference>
<evidence type="ECO:0000256" key="2">
    <source>
        <dbReference type="ARBA" id="ARBA00023027"/>
    </source>
</evidence>
<dbReference type="RefSeq" id="WP_007237835.1">
    <property type="nucleotide sequence ID" value="NZ_BAFB01000073.1"/>
</dbReference>
<sequence length="568" mass="60535">MSTEVLPDIALIGLGNMGSPMAARLIGAGYRVTGFDLDPAARDRLTANGGTGVATAVEAARAASVVILMLPNSTVVEAVVRDLLDAAALAPGSVVVDMSSSDPASTRELAQTLSAADVTLVDAPVSGGVKGAENGKLTIMVGGSPEAFDTVRPVLESLGTPRLGGDVGAGHAIKAINNLLSATHLLATAEAAAAAQRFGLDPAVLIDMVNTSSGRSGSTDNKYPNFILPGTYDSGFALALMLKDMKIATDLAAKVGAPALLGEQAVAMWERAQTQLEPGADHTEIARWIDNNVDDPVADDSAADSEASKNALAQRIRDIHGTWDDGWQSILDLRPTFLAAYADLAEVPWKKNHLDDKTKELIYLAVDAAATHLHSPGVRQHIRAALDHGATPDEIMETIKLTATLGIHAMNIGVPLLTEVLEEEGLRDTPAELTSYQRSLQEQFTTERGYWHEFWDEILELDPEMFEAYTEFSALPWRTGSLSPKVKELIYIAFDSAATHLYVKGWKLHIRNAIHHGATKEEILEVMEISSALGFQSATTAFPILADELDRRSRRSASSPDAIGGSHS</sequence>
<protein>
    <submittedName>
        <fullName evidence="6">Carboxymuconolactone decarboxylase</fullName>
    </submittedName>
</protein>
<dbReference type="GO" id="GO:0050661">
    <property type="term" value="F:NADP binding"/>
    <property type="evidence" value="ECO:0007669"/>
    <property type="project" value="InterPro"/>
</dbReference>
<evidence type="ECO:0000256" key="1">
    <source>
        <dbReference type="ARBA" id="ARBA00023002"/>
    </source>
</evidence>
<dbReference type="InterPro" id="IPR008927">
    <property type="entry name" value="6-PGluconate_DH-like_C_sf"/>
</dbReference>
<accession>H5TJC9</accession>
<evidence type="ECO:0000259" key="3">
    <source>
        <dbReference type="Pfam" id="PF02627"/>
    </source>
</evidence>
<dbReference type="Gene3D" id="1.20.1290.10">
    <property type="entry name" value="AhpD-like"/>
    <property type="match status" value="1"/>
</dbReference>
<evidence type="ECO:0000313" key="6">
    <source>
        <dbReference type="EMBL" id="GAB33587.1"/>
    </source>
</evidence>
<proteinExistence type="predicted"/>
<dbReference type="GO" id="GO:0016616">
    <property type="term" value="F:oxidoreductase activity, acting on the CH-OH group of donors, NAD or NADP as acceptor"/>
    <property type="evidence" value="ECO:0007669"/>
    <property type="project" value="TreeGrafter"/>
</dbReference>
<feature type="domain" description="Carboxymuconolactone decarboxylase-like" evidence="3">
    <location>
        <begin position="335"/>
        <end position="404"/>
    </location>
</feature>
<dbReference type="PROSITE" id="PS00895">
    <property type="entry name" value="3_HYDROXYISOBUT_DH"/>
    <property type="match status" value="1"/>
</dbReference>
<organism evidence="6 7">
    <name type="scientific">Gordonia otitidis (strain DSM 44809 / CCUG 52243 / JCM 12355 / NBRC 100426 / IFM 10032)</name>
    <dbReference type="NCBI Taxonomy" id="1108044"/>
    <lineage>
        <taxon>Bacteria</taxon>
        <taxon>Bacillati</taxon>
        <taxon>Actinomycetota</taxon>
        <taxon>Actinomycetes</taxon>
        <taxon>Mycobacteriales</taxon>
        <taxon>Gordoniaceae</taxon>
        <taxon>Gordonia</taxon>
    </lineage>
</organism>
<dbReference type="SUPFAM" id="SSF48179">
    <property type="entry name" value="6-phosphogluconate dehydrogenase C-terminal domain-like"/>
    <property type="match status" value="1"/>
</dbReference>
<dbReference type="Gene3D" id="3.40.50.720">
    <property type="entry name" value="NAD(P)-binding Rossmann-like Domain"/>
    <property type="match status" value="1"/>
</dbReference>
<name>H5TJC9_GORO1</name>
<dbReference type="GO" id="GO:0051920">
    <property type="term" value="F:peroxiredoxin activity"/>
    <property type="evidence" value="ECO:0007669"/>
    <property type="project" value="InterPro"/>
</dbReference>